<evidence type="ECO:0000256" key="1">
    <source>
        <dbReference type="SAM" id="MobiDB-lite"/>
    </source>
</evidence>
<evidence type="ECO:0000313" key="2">
    <source>
        <dbReference type="EMBL" id="KAF5576130.1"/>
    </source>
</evidence>
<feature type="compositionally biased region" description="Acidic residues" evidence="1">
    <location>
        <begin position="145"/>
        <end position="167"/>
    </location>
</feature>
<dbReference type="SUPFAM" id="SSF53335">
    <property type="entry name" value="S-adenosyl-L-methionine-dependent methyltransferases"/>
    <property type="match status" value="1"/>
</dbReference>
<dbReference type="AlphaFoldDB" id="A0A8H5NUA9"/>
<dbReference type="Gene3D" id="3.40.50.150">
    <property type="entry name" value="Vaccinia Virus protein VP39"/>
    <property type="match status" value="1"/>
</dbReference>
<sequence>MRWLVGSIVDWKHLFREAYKCLKPGGYIESYDPSSRIESGDGTVRPGSALSQWEAFFVEGGRKVGRPFTILKENIQREGMREAGFVDIEERDFKNPVGGTLCVNDGVFTRKPRSPIAPSPPMTDPTAIPALAPVLRPAIDGAVDGVDEEDSEEDVEEEADSEAEEVVESLVESQEPKSL</sequence>
<evidence type="ECO:0000313" key="3">
    <source>
        <dbReference type="Proteomes" id="UP000546213"/>
    </source>
</evidence>
<proteinExistence type="predicted"/>
<dbReference type="InterPro" id="IPR029063">
    <property type="entry name" value="SAM-dependent_MTases_sf"/>
</dbReference>
<feature type="region of interest" description="Disordered" evidence="1">
    <location>
        <begin position="140"/>
        <end position="179"/>
    </location>
</feature>
<keyword evidence="3" id="KW-1185">Reference proteome</keyword>
<gene>
    <name evidence="2" type="ORF">FPCIR_12759</name>
</gene>
<dbReference type="Proteomes" id="UP000546213">
    <property type="component" value="Unassembled WGS sequence"/>
</dbReference>
<dbReference type="EMBL" id="JAAOAS010000440">
    <property type="protein sequence ID" value="KAF5576130.1"/>
    <property type="molecule type" value="Genomic_DNA"/>
</dbReference>
<comment type="caution">
    <text evidence="2">The sequence shown here is derived from an EMBL/GenBank/DDBJ whole genome shotgun (WGS) entry which is preliminary data.</text>
</comment>
<name>A0A8H5NUA9_9HYPO</name>
<organism evidence="2 3">
    <name type="scientific">Fusarium pseudocircinatum</name>
    <dbReference type="NCBI Taxonomy" id="56676"/>
    <lineage>
        <taxon>Eukaryota</taxon>
        <taxon>Fungi</taxon>
        <taxon>Dikarya</taxon>
        <taxon>Ascomycota</taxon>
        <taxon>Pezizomycotina</taxon>
        <taxon>Sordariomycetes</taxon>
        <taxon>Hypocreomycetidae</taxon>
        <taxon>Hypocreales</taxon>
        <taxon>Nectriaceae</taxon>
        <taxon>Fusarium</taxon>
        <taxon>Fusarium fujikuroi species complex</taxon>
    </lineage>
</organism>
<reference evidence="2 3" key="1">
    <citation type="submission" date="2020-05" db="EMBL/GenBank/DDBJ databases">
        <title>Identification and distribution of gene clusters putatively required for synthesis of sphingolipid metabolism inhibitors in phylogenetically diverse species of the filamentous fungus Fusarium.</title>
        <authorList>
            <person name="Kim H.-S."/>
            <person name="Busman M."/>
            <person name="Brown D.W."/>
            <person name="Divon H."/>
            <person name="Uhlig S."/>
            <person name="Proctor R.H."/>
        </authorList>
    </citation>
    <scope>NUCLEOTIDE SEQUENCE [LARGE SCALE GENOMIC DNA]</scope>
    <source>
        <strain evidence="2 3">NRRL 36939</strain>
    </source>
</reference>
<protein>
    <submittedName>
        <fullName evidence="2">mRNA 3 end-processing YTH1</fullName>
    </submittedName>
</protein>
<dbReference type="OrthoDB" id="2013972at2759"/>
<accession>A0A8H5NUA9</accession>